<dbReference type="PANTHER" id="PTHR21207:SF2">
    <property type="entry name" value="PARKIN COREGULATED GENE PROTEIN"/>
    <property type="match status" value="1"/>
</dbReference>
<evidence type="ECO:0000313" key="1">
    <source>
        <dbReference type="EMBL" id="GMI39409.1"/>
    </source>
</evidence>
<accession>A0ABQ6N4F2</accession>
<evidence type="ECO:0000313" key="2">
    <source>
        <dbReference type="Proteomes" id="UP001165060"/>
    </source>
</evidence>
<dbReference type="InterPro" id="IPR019399">
    <property type="entry name" value="Parkin_co-regulated_protein"/>
</dbReference>
<proteinExistence type="predicted"/>
<keyword evidence="2" id="KW-1185">Reference proteome</keyword>
<reference evidence="1 2" key="1">
    <citation type="journal article" date="2023" name="Commun. Biol.">
        <title>Genome analysis of Parmales, the sister group of diatoms, reveals the evolutionary specialization of diatoms from phago-mixotrophs to photoautotrophs.</title>
        <authorList>
            <person name="Ban H."/>
            <person name="Sato S."/>
            <person name="Yoshikawa S."/>
            <person name="Yamada K."/>
            <person name="Nakamura Y."/>
            <person name="Ichinomiya M."/>
            <person name="Sato N."/>
            <person name="Blanc-Mathieu R."/>
            <person name="Endo H."/>
            <person name="Kuwata A."/>
            <person name="Ogata H."/>
        </authorList>
    </citation>
    <scope>NUCLEOTIDE SEQUENCE [LARGE SCALE GENOMIC DNA]</scope>
</reference>
<dbReference type="EMBL" id="BRYB01000871">
    <property type="protein sequence ID" value="GMI39409.1"/>
    <property type="molecule type" value="Genomic_DNA"/>
</dbReference>
<dbReference type="PANTHER" id="PTHR21207">
    <property type="entry name" value="PARKIN COREGULATED GENE PROTEIN PARK2 COREGULATED"/>
    <property type="match status" value="1"/>
</dbReference>
<name>A0ABQ6N4F2_9STRA</name>
<dbReference type="Pfam" id="PF10274">
    <property type="entry name" value="ParcG"/>
    <property type="match status" value="1"/>
</dbReference>
<protein>
    <submittedName>
        <fullName evidence="1">Uncharacterized protein</fullName>
    </submittedName>
</protein>
<sequence>YELLQDAKGNSERIIDVLHLIMLPIRYALSTKLPDVILAIINILKQLCSVHPAIGPHLIPHYRQILGILNLFYCKGGKNLGDAMDYKQFNSDDLVVPIAECLTLMEQTGGPNAFVNIKFMVPTYTSAFAS</sequence>
<feature type="non-terminal residue" evidence="1">
    <location>
        <position position="1"/>
    </location>
</feature>
<dbReference type="Proteomes" id="UP001165060">
    <property type="component" value="Unassembled WGS sequence"/>
</dbReference>
<comment type="caution">
    <text evidence="1">The sequence shown here is derived from an EMBL/GenBank/DDBJ whole genome shotgun (WGS) entry which is preliminary data.</text>
</comment>
<organism evidence="1 2">
    <name type="scientific">Tetraparma gracilis</name>
    <dbReference type="NCBI Taxonomy" id="2962635"/>
    <lineage>
        <taxon>Eukaryota</taxon>
        <taxon>Sar</taxon>
        <taxon>Stramenopiles</taxon>
        <taxon>Ochrophyta</taxon>
        <taxon>Bolidophyceae</taxon>
        <taxon>Parmales</taxon>
        <taxon>Triparmaceae</taxon>
        <taxon>Tetraparma</taxon>
    </lineage>
</organism>
<gene>
    <name evidence="1" type="ORF">TeGR_g4370</name>
</gene>